<accession>A0A8S5TPV4</accession>
<name>A0A8S5TPV4_9CAUD</name>
<reference evidence="1" key="1">
    <citation type="journal article" date="2021" name="Proc. Natl. Acad. Sci. U.S.A.">
        <title>A Catalog of Tens of Thousands of Viruses from Human Metagenomes Reveals Hidden Associations with Chronic Diseases.</title>
        <authorList>
            <person name="Tisza M.J."/>
            <person name="Buck C.B."/>
        </authorList>
    </citation>
    <scope>NUCLEOTIDE SEQUENCE</scope>
    <source>
        <strain evidence="1">Ct2AC8</strain>
    </source>
</reference>
<sequence length="131" mass="15123">MGQLYADKEQMLKRYRAEDIADLTQDDETRLNAVLASTSALIDGYVAPRYRLPLQNKHDILTDAACDIAYYKLYYVDVPEGVRQRYEDAISLLKDIQSGKARLSEPTGTESSPRRKVFIKSQPRRFTNDMW</sequence>
<dbReference type="Pfam" id="PF07030">
    <property type="entry name" value="Phage_Mu_Gp36"/>
    <property type="match status" value="1"/>
</dbReference>
<proteinExistence type="predicted"/>
<dbReference type="InterPro" id="IPR009752">
    <property type="entry name" value="Phage_Mu_GpJ"/>
</dbReference>
<evidence type="ECO:0000313" key="1">
    <source>
        <dbReference type="EMBL" id="DAF65147.1"/>
    </source>
</evidence>
<organism evidence="1">
    <name type="scientific">Myoviridae sp. ct2AC8</name>
    <dbReference type="NCBI Taxonomy" id="2827655"/>
    <lineage>
        <taxon>Viruses</taxon>
        <taxon>Duplodnaviria</taxon>
        <taxon>Heunggongvirae</taxon>
        <taxon>Uroviricota</taxon>
        <taxon>Caudoviricetes</taxon>
    </lineage>
</organism>
<dbReference type="EMBL" id="BK032875">
    <property type="protein sequence ID" value="DAF65147.1"/>
    <property type="molecule type" value="Genomic_DNA"/>
</dbReference>
<protein>
    <submittedName>
        <fullName evidence="1">Head to tail adaptor</fullName>
    </submittedName>
</protein>